<sequence length="88" mass="9918">MLKEVMERLLQAEKAKTPIKVTVDHGQKGEADTGFIIPNSHWGEESVTGNQYILNVPSKTKHWVWLPPEDIKSIICTETGEILFAKES</sequence>
<gene>
    <name evidence="1" type="ORF">UT42_C0042G0007</name>
</gene>
<dbReference type="Proteomes" id="UP000034048">
    <property type="component" value="Unassembled WGS sequence"/>
</dbReference>
<name>A0A0G0RJ71_9BACT</name>
<protein>
    <submittedName>
        <fullName evidence="1">Uncharacterized protein</fullName>
    </submittedName>
</protein>
<evidence type="ECO:0000313" key="1">
    <source>
        <dbReference type="EMBL" id="KKR13667.1"/>
    </source>
</evidence>
<comment type="caution">
    <text evidence="1">The sequence shown here is derived from an EMBL/GenBank/DDBJ whole genome shotgun (WGS) entry which is preliminary data.</text>
</comment>
<dbReference type="AlphaFoldDB" id="A0A0G0RJ71"/>
<accession>A0A0G0RJ71</accession>
<organism evidence="1 2">
    <name type="scientific">Candidatus Falkowbacteria bacterium GW2011_GWA2_39_24</name>
    <dbReference type="NCBI Taxonomy" id="1618634"/>
    <lineage>
        <taxon>Bacteria</taxon>
        <taxon>Candidatus Falkowiibacteriota</taxon>
    </lineage>
</organism>
<proteinExistence type="predicted"/>
<reference evidence="1 2" key="1">
    <citation type="journal article" date="2015" name="Nature">
        <title>rRNA introns, odd ribosomes, and small enigmatic genomes across a large radiation of phyla.</title>
        <authorList>
            <person name="Brown C.T."/>
            <person name="Hug L.A."/>
            <person name="Thomas B.C."/>
            <person name="Sharon I."/>
            <person name="Castelle C.J."/>
            <person name="Singh A."/>
            <person name="Wilkins M.J."/>
            <person name="Williams K.H."/>
            <person name="Banfield J.F."/>
        </authorList>
    </citation>
    <scope>NUCLEOTIDE SEQUENCE [LARGE SCALE GENOMIC DNA]</scope>
</reference>
<dbReference type="EMBL" id="LBWS01000042">
    <property type="protein sequence ID" value="KKR13667.1"/>
    <property type="molecule type" value="Genomic_DNA"/>
</dbReference>
<evidence type="ECO:0000313" key="2">
    <source>
        <dbReference type="Proteomes" id="UP000034048"/>
    </source>
</evidence>